<dbReference type="Proteomes" id="UP000250223">
    <property type="component" value="Unassembled WGS sequence"/>
</dbReference>
<feature type="domain" description="6-hydroxymethylpterin diphosphokinase MptE-like" evidence="1">
    <location>
        <begin position="197"/>
        <end position="362"/>
    </location>
</feature>
<name>A0A2X2WDK9_CLOCO</name>
<reference evidence="2 3" key="1">
    <citation type="submission" date="2018-06" db="EMBL/GenBank/DDBJ databases">
        <authorList>
            <consortium name="Pathogen Informatics"/>
            <person name="Doyle S."/>
        </authorList>
    </citation>
    <scope>NUCLEOTIDE SEQUENCE [LARGE SCALE GENOMIC DNA]</scope>
    <source>
        <strain evidence="2 3">NCTC13028</strain>
    </source>
</reference>
<evidence type="ECO:0000313" key="3">
    <source>
        <dbReference type="Proteomes" id="UP000250223"/>
    </source>
</evidence>
<dbReference type="RefSeq" id="WP_111921740.1">
    <property type="nucleotide sequence ID" value="NZ_UAWC01000025.1"/>
</dbReference>
<accession>A0A2X2WDK9</accession>
<proteinExistence type="predicted"/>
<dbReference type="PANTHER" id="PTHR41786:SF1">
    <property type="entry name" value="6-HYDROXYMETHYLPTERIN DIPHOSPHOKINASE MPTE-LIKE DOMAIN-CONTAINING PROTEIN"/>
    <property type="match status" value="1"/>
</dbReference>
<dbReference type="InterPro" id="IPR002826">
    <property type="entry name" value="MptE-like"/>
</dbReference>
<gene>
    <name evidence="2" type="ORF">NCTC13028_02153</name>
</gene>
<dbReference type="PANTHER" id="PTHR41786">
    <property type="entry name" value="MOTILITY ACCESSORY FACTOR MAF"/>
    <property type="match status" value="1"/>
</dbReference>
<dbReference type="EMBL" id="UAWC01000025">
    <property type="protein sequence ID" value="SQB35753.1"/>
    <property type="molecule type" value="Genomic_DNA"/>
</dbReference>
<keyword evidence="2" id="KW-0812">Transmembrane</keyword>
<protein>
    <submittedName>
        <fullName evidence="2">Putative transmembrane anchored MAF_flag10 domain protein</fullName>
    </submittedName>
</protein>
<sequence length="600" mass="69038">MNTFTEKTLEVLRKFKNINEEYSLEKSKDNKYITRINKEGKKIYLGSKYNVQRDIDKFLEELEDINPSSIIVIFGLASGEHIKELLSKLEESNKVLIVEPDINVLNKFLEVEYAESIINDDRISLCLYKKSVMKELFSHSIDATSVKSNIKFKIFSNYNKIYSEELLETFNELKIIMENSLMDNATTKHFSETFTKAFISNLKHIVEATPINYFKNEFEGEPAIVVSAGPSLEKNIHKLKEVQDNFIIITGARSLGALIKNNIIPDFICMVDPIEFNCKFIEDYLDYKIPLVFLENTSYEAMNLYKGPRVLFSGNPLTSIILEYNVDGLGAGGSVAHICTSFASYIGCNPITFIGQDFAYTGEKLHSDSSVFEENNNISKNLDTIEVKDVFGNLVRTDRKLNIYRINMEEIIKNHKDKTFINSTEGGANMEGTKVQPLSKTIEEYGKEKVLKEKIQNILNHPPIVKKEKVIKYLEESEKILKEIYKKSQTALDYSNDMYLAFTQNKNINMNKINKKLDEIDVYIKQNKEEIILINSLLFEVIENVLCNPEYMLTSKDSEREQGIKVAEKSRTLYKGIKDKIKEFMPILKDGIKSLREEEI</sequence>
<organism evidence="2 3">
    <name type="scientific">Clostridium cochlearium</name>
    <dbReference type="NCBI Taxonomy" id="1494"/>
    <lineage>
        <taxon>Bacteria</taxon>
        <taxon>Bacillati</taxon>
        <taxon>Bacillota</taxon>
        <taxon>Clostridia</taxon>
        <taxon>Eubacteriales</taxon>
        <taxon>Clostridiaceae</taxon>
        <taxon>Clostridium</taxon>
    </lineage>
</organism>
<dbReference type="AlphaFoldDB" id="A0A2X2WDK9"/>
<dbReference type="Pfam" id="PF01973">
    <property type="entry name" value="MptE-like"/>
    <property type="match status" value="1"/>
</dbReference>
<evidence type="ECO:0000259" key="1">
    <source>
        <dbReference type="Pfam" id="PF01973"/>
    </source>
</evidence>
<keyword evidence="2" id="KW-0472">Membrane</keyword>
<evidence type="ECO:0000313" key="2">
    <source>
        <dbReference type="EMBL" id="SQB35753.1"/>
    </source>
</evidence>